<dbReference type="PROSITE" id="PS50887">
    <property type="entry name" value="GGDEF"/>
    <property type="match status" value="1"/>
</dbReference>
<feature type="transmembrane region" description="Helical" evidence="4">
    <location>
        <begin position="163"/>
        <end position="183"/>
    </location>
</feature>
<comment type="cofactor">
    <cofactor evidence="1">
        <name>Mg(2+)</name>
        <dbReference type="ChEBI" id="CHEBI:18420"/>
    </cofactor>
</comment>
<keyword evidence="4" id="KW-1133">Transmembrane helix</keyword>
<dbReference type="PANTHER" id="PTHR45138">
    <property type="entry name" value="REGULATORY COMPONENTS OF SENSORY TRANSDUCTION SYSTEM"/>
    <property type="match status" value="1"/>
</dbReference>
<evidence type="ECO:0000256" key="3">
    <source>
        <dbReference type="ARBA" id="ARBA00034247"/>
    </source>
</evidence>
<evidence type="ECO:0000313" key="7">
    <source>
        <dbReference type="Proteomes" id="UP000298049"/>
    </source>
</evidence>
<feature type="transmembrane region" description="Helical" evidence="4">
    <location>
        <begin position="51"/>
        <end position="74"/>
    </location>
</feature>
<proteinExistence type="predicted"/>
<dbReference type="NCBIfam" id="TIGR00254">
    <property type="entry name" value="GGDEF"/>
    <property type="match status" value="1"/>
</dbReference>
<feature type="transmembrane region" description="Helical" evidence="4">
    <location>
        <begin position="131"/>
        <end position="151"/>
    </location>
</feature>
<dbReference type="EC" id="2.7.7.65" evidence="2"/>
<dbReference type="Proteomes" id="UP000298049">
    <property type="component" value="Chromosome"/>
</dbReference>
<evidence type="ECO:0000259" key="5">
    <source>
        <dbReference type="PROSITE" id="PS50887"/>
    </source>
</evidence>
<keyword evidence="4" id="KW-0812">Transmembrane</keyword>
<keyword evidence="7" id="KW-1185">Reference proteome</keyword>
<name>A0A4P7XD39_9ALTE</name>
<dbReference type="InterPro" id="IPR050469">
    <property type="entry name" value="Diguanylate_Cyclase"/>
</dbReference>
<dbReference type="SMART" id="SM00267">
    <property type="entry name" value="GGDEF"/>
    <property type="match status" value="1"/>
</dbReference>
<evidence type="ECO:0000256" key="2">
    <source>
        <dbReference type="ARBA" id="ARBA00012528"/>
    </source>
</evidence>
<comment type="catalytic activity">
    <reaction evidence="3">
        <text>2 GTP = 3',3'-c-di-GMP + 2 diphosphate</text>
        <dbReference type="Rhea" id="RHEA:24898"/>
        <dbReference type="ChEBI" id="CHEBI:33019"/>
        <dbReference type="ChEBI" id="CHEBI:37565"/>
        <dbReference type="ChEBI" id="CHEBI:58805"/>
        <dbReference type="EC" id="2.7.7.65"/>
    </reaction>
</comment>
<dbReference type="GO" id="GO:0005886">
    <property type="term" value="C:plasma membrane"/>
    <property type="evidence" value="ECO:0007669"/>
    <property type="project" value="TreeGrafter"/>
</dbReference>
<dbReference type="Pfam" id="PF00990">
    <property type="entry name" value="GGDEF"/>
    <property type="match status" value="1"/>
</dbReference>
<accession>A0A4P7XD39</accession>
<sequence>MLDKMIDEITRTGTSVETMRLRRQIRLSNQVGLFGAVATVPYQLFYLVYDIGYFLPVFVFNLLFIAVYLSGLLLNRSGRHGYARNLVLINACTQIFVVTYFIGAGAGVQLFYFAIGTILALIIRQDYARSLAVLLGLVSVLYLFCHFRFAQGTTPIPSPWGELAYGVSAVFAVMLAGGYSYLFRVAIDAAETRLVESNRALEKLSTTDPLTGLANRRRLDQFLRKEWARTTRREHALSVLMCDVDSFKLFNDIYGHQAGDECLRRIGTLLDEILQRPSDFAARYGGEEFVVVLPQTGEEGARYMAEQIRAAVETLAIPHPESGVASVVTLSVGVSTLAPEQSPLSSQLLAQADAALYQAKAGGRNRVVFLNIDAPDNY</sequence>
<evidence type="ECO:0000256" key="4">
    <source>
        <dbReference type="SAM" id="Phobius"/>
    </source>
</evidence>
<dbReference type="EMBL" id="CP031093">
    <property type="protein sequence ID" value="QCF24778.1"/>
    <property type="molecule type" value="Genomic_DNA"/>
</dbReference>
<protein>
    <recommendedName>
        <fullName evidence="2">diguanylate cyclase</fullName>
        <ecNumber evidence="2">2.7.7.65</ecNumber>
    </recommendedName>
</protein>
<dbReference type="InterPro" id="IPR048432">
    <property type="entry name" value="MASE7"/>
</dbReference>
<dbReference type="FunFam" id="3.30.70.270:FF:000001">
    <property type="entry name" value="Diguanylate cyclase domain protein"/>
    <property type="match status" value="1"/>
</dbReference>
<organism evidence="6 7">
    <name type="scientific">Hydrocarboniclastica marina</name>
    <dbReference type="NCBI Taxonomy" id="2259620"/>
    <lineage>
        <taxon>Bacteria</taxon>
        <taxon>Pseudomonadati</taxon>
        <taxon>Pseudomonadota</taxon>
        <taxon>Gammaproteobacteria</taxon>
        <taxon>Alteromonadales</taxon>
        <taxon>Alteromonadaceae</taxon>
        <taxon>Hydrocarboniclastica</taxon>
    </lineage>
</organism>
<evidence type="ECO:0000313" key="6">
    <source>
        <dbReference type="EMBL" id="QCF24778.1"/>
    </source>
</evidence>
<gene>
    <name evidence="6" type="ORF">soil367_01725</name>
</gene>
<dbReference type="OrthoDB" id="73375at2"/>
<dbReference type="InterPro" id="IPR000160">
    <property type="entry name" value="GGDEF_dom"/>
</dbReference>
<dbReference type="SUPFAM" id="SSF55073">
    <property type="entry name" value="Nucleotide cyclase"/>
    <property type="match status" value="1"/>
</dbReference>
<dbReference type="Pfam" id="PF20967">
    <property type="entry name" value="MASE7"/>
    <property type="match status" value="1"/>
</dbReference>
<dbReference type="PANTHER" id="PTHR45138:SF9">
    <property type="entry name" value="DIGUANYLATE CYCLASE DGCM-RELATED"/>
    <property type="match status" value="1"/>
</dbReference>
<dbReference type="InterPro" id="IPR029787">
    <property type="entry name" value="Nucleotide_cyclase"/>
</dbReference>
<keyword evidence="4" id="KW-0472">Membrane</keyword>
<reference evidence="6 7" key="1">
    <citation type="submission" date="2018-07" db="EMBL/GenBank/DDBJ databases">
        <title>Marsedoiliclastica nanhaica gen. nov. sp. nov., a novel marine hydrocarbonoclastic bacterium isolated from an in-situ enriched hydrocarbon-degrading consortium in deep-sea sediment.</title>
        <authorList>
            <person name="Dong C."/>
            <person name="Ma T."/>
            <person name="Liu R."/>
            <person name="Shao Z."/>
        </authorList>
    </citation>
    <scope>NUCLEOTIDE SEQUENCE [LARGE SCALE GENOMIC DNA]</scope>
    <source>
        <strain evidence="7">soil36-7</strain>
    </source>
</reference>
<feature type="domain" description="GGDEF" evidence="5">
    <location>
        <begin position="235"/>
        <end position="372"/>
    </location>
</feature>
<dbReference type="Gene3D" id="3.30.70.270">
    <property type="match status" value="1"/>
</dbReference>
<dbReference type="GO" id="GO:0052621">
    <property type="term" value="F:diguanylate cyclase activity"/>
    <property type="evidence" value="ECO:0007669"/>
    <property type="project" value="UniProtKB-EC"/>
</dbReference>
<dbReference type="RefSeq" id="WP_136546322.1">
    <property type="nucleotide sequence ID" value="NZ_CP031093.1"/>
</dbReference>
<dbReference type="GO" id="GO:1902201">
    <property type="term" value="P:negative regulation of bacterial-type flagellum-dependent cell motility"/>
    <property type="evidence" value="ECO:0007669"/>
    <property type="project" value="TreeGrafter"/>
</dbReference>
<dbReference type="InterPro" id="IPR043128">
    <property type="entry name" value="Rev_trsase/Diguanyl_cyclase"/>
</dbReference>
<evidence type="ECO:0000256" key="1">
    <source>
        <dbReference type="ARBA" id="ARBA00001946"/>
    </source>
</evidence>
<dbReference type="AlphaFoldDB" id="A0A4P7XD39"/>
<dbReference type="CDD" id="cd01949">
    <property type="entry name" value="GGDEF"/>
    <property type="match status" value="1"/>
</dbReference>
<feature type="transmembrane region" description="Helical" evidence="4">
    <location>
        <begin position="27"/>
        <end position="45"/>
    </location>
</feature>
<dbReference type="GO" id="GO:0043709">
    <property type="term" value="P:cell adhesion involved in single-species biofilm formation"/>
    <property type="evidence" value="ECO:0007669"/>
    <property type="project" value="TreeGrafter"/>
</dbReference>
<dbReference type="KEGG" id="hmi:soil367_01725"/>